<dbReference type="SUPFAM" id="SSF74853">
    <property type="entry name" value="Lamin A/C globular tail domain"/>
    <property type="match status" value="1"/>
</dbReference>
<name>A0A1G7WYE3_9ACTN</name>
<keyword evidence="1" id="KW-0732">Signal</keyword>
<protein>
    <submittedName>
        <fullName evidence="3 4">Lamin Tail Domain</fullName>
    </submittedName>
</protein>
<dbReference type="OrthoDB" id="3828227at2"/>
<dbReference type="EMBL" id="CP108330">
    <property type="protein sequence ID" value="WUR38862.1"/>
    <property type="molecule type" value="Genomic_DNA"/>
</dbReference>
<dbReference type="Gene3D" id="2.60.40.1260">
    <property type="entry name" value="Lamin Tail domain"/>
    <property type="match status" value="1"/>
</dbReference>
<dbReference type="PROSITE" id="PS51841">
    <property type="entry name" value="LTD"/>
    <property type="match status" value="1"/>
</dbReference>
<dbReference type="AlphaFoldDB" id="A0A1G7WYE3"/>
<organism evidence="3 5">
    <name type="scientific">Streptomyces griseoaurantiacus</name>
    <dbReference type="NCBI Taxonomy" id="68213"/>
    <lineage>
        <taxon>Bacteria</taxon>
        <taxon>Bacillati</taxon>
        <taxon>Actinomycetota</taxon>
        <taxon>Actinomycetes</taxon>
        <taxon>Kitasatosporales</taxon>
        <taxon>Streptomycetaceae</taxon>
        <taxon>Streptomyces</taxon>
        <taxon>Streptomyces aurantiacus group</taxon>
    </lineage>
</organism>
<accession>A0A1G7WYE3</accession>
<gene>
    <name evidence="4" type="ORF">OHN36_17680</name>
    <name evidence="3" type="ORF">SAMN05216260_1294</name>
</gene>
<evidence type="ECO:0000259" key="2">
    <source>
        <dbReference type="PROSITE" id="PS51841"/>
    </source>
</evidence>
<evidence type="ECO:0000313" key="5">
    <source>
        <dbReference type="Proteomes" id="UP000198614"/>
    </source>
</evidence>
<feature type="signal peptide" evidence="1">
    <location>
        <begin position="1"/>
        <end position="39"/>
    </location>
</feature>
<evidence type="ECO:0000313" key="4">
    <source>
        <dbReference type="EMBL" id="WUR38862.1"/>
    </source>
</evidence>
<feature type="domain" description="LTD" evidence="2">
    <location>
        <begin position="38"/>
        <end position="160"/>
    </location>
</feature>
<proteinExistence type="predicted"/>
<dbReference type="Pfam" id="PF00932">
    <property type="entry name" value="LTD"/>
    <property type="match status" value="1"/>
</dbReference>
<evidence type="ECO:0000313" key="3">
    <source>
        <dbReference type="EMBL" id="SDG76949.1"/>
    </source>
</evidence>
<dbReference type="Proteomes" id="UP000198614">
    <property type="component" value="Unassembled WGS sequence"/>
</dbReference>
<dbReference type="EMBL" id="FNAX01000029">
    <property type="protein sequence ID" value="SDG76949.1"/>
    <property type="molecule type" value="Genomic_DNA"/>
</dbReference>
<feature type="chain" id="PRO_5011689684" evidence="1">
    <location>
        <begin position="40"/>
        <end position="164"/>
    </location>
</feature>
<reference evidence="3 5" key="1">
    <citation type="submission" date="2016-10" db="EMBL/GenBank/DDBJ databases">
        <authorList>
            <person name="de Groot N.N."/>
        </authorList>
    </citation>
    <scope>NUCLEOTIDE SEQUENCE [LARGE SCALE GENOMIC DNA]</scope>
    <source>
        <strain evidence="3 5">CGMCC 4.1859</strain>
    </source>
</reference>
<dbReference type="InterPro" id="IPR001322">
    <property type="entry name" value="Lamin_tail_dom"/>
</dbReference>
<evidence type="ECO:0000256" key="1">
    <source>
        <dbReference type="SAM" id="SignalP"/>
    </source>
</evidence>
<dbReference type="InterPro" id="IPR036415">
    <property type="entry name" value="Lamin_tail_dom_sf"/>
</dbReference>
<evidence type="ECO:0000313" key="6">
    <source>
        <dbReference type="Proteomes" id="UP001432161"/>
    </source>
</evidence>
<dbReference type="Proteomes" id="UP001432161">
    <property type="component" value="Chromosome"/>
</dbReference>
<keyword evidence="6" id="KW-1185">Reference proteome</keyword>
<reference evidence="4" key="2">
    <citation type="submission" date="2022-10" db="EMBL/GenBank/DDBJ databases">
        <title>The complete genomes of actinobacterial strains from the NBC collection.</title>
        <authorList>
            <person name="Joergensen T.S."/>
            <person name="Alvarez Arevalo M."/>
            <person name="Sterndorff E.B."/>
            <person name="Faurdal D."/>
            <person name="Vuksanovic O."/>
            <person name="Mourched A.-S."/>
            <person name="Charusanti P."/>
            <person name="Shaw S."/>
            <person name="Blin K."/>
            <person name="Weber T."/>
        </authorList>
    </citation>
    <scope>NUCLEOTIDE SEQUENCE</scope>
    <source>
        <strain evidence="4">NBC_00489</strain>
    </source>
</reference>
<sequence length="164" mass="18593">MQGEPVFHSAPASFSSRRLAAAVLAAGTLLGVAALPASAADHARPHRQEVQITQVKYDAAPGRDDRNNRTLNREWVEISNRGRHGVNLSGWTLSDRDGHTYTFRHYRLDGRSSVRVHTGRGFDTRHDLFQDRSREVWDNHDTATLRNDRGHRVDSESWGRGRHH</sequence>